<evidence type="ECO:0000313" key="3">
    <source>
        <dbReference type="EMBL" id="AWI34831.1"/>
    </source>
</evidence>
<dbReference type="PANTHER" id="PTHR47307">
    <property type="entry name" value="GLUTATHIONE-REGULATED POTASSIUM-EFFLUX SYSTEM ANCILLARY PROTEIN KEFG"/>
    <property type="match status" value="1"/>
</dbReference>
<protein>
    <submittedName>
        <fullName evidence="3">NAD(P)H dehydrogenase</fullName>
    </submittedName>
</protein>
<gene>
    <name evidence="3" type="ORF">CDV25_08695</name>
</gene>
<organism evidence="3 4">
    <name type="scientific">Helicobacter apodemus</name>
    <dbReference type="NCBI Taxonomy" id="135569"/>
    <lineage>
        <taxon>Bacteria</taxon>
        <taxon>Pseudomonadati</taxon>
        <taxon>Campylobacterota</taxon>
        <taxon>Epsilonproteobacteria</taxon>
        <taxon>Campylobacterales</taxon>
        <taxon>Helicobacteraceae</taxon>
        <taxon>Helicobacter</taxon>
    </lineage>
</organism>
<dbReference type="InterPro" id="IPR046980">
    <property type="entry name" value="KefG/KefF"/>
</dbReference>
<dbReference type="EMBL" id="CP021886">
    <property type="protein sequence ID" value="AWI34831.1"/>
    <property type="molecule type" value="Genomic_DNA"/>
</dbReference>
<dbReference type="GO" id="GO:0010181">
    <property type="term" value="F:FMN binding"/>
    <property type="evidence" value="ECO:0007669"/>
    <property type="project" value="TreeGrafter"/>
</dbReference>
<dbReference type="PANTHER" id="PTHR47307:SF1">
    <property type="entry name" value="GLUTATHIONE-REGULATED POTASSIUM-EFFLUX SYSTEM ANCILLARY PROTEIN KEFG"/>
    <property type="match status" value="1"/>
</dbReference>
<dbReference type="OrthoDB" id="9798454at2"/>
<dbReference type="InterPro" id="IPR003680">
    <property type="entry name" value="Flavodoxin_fold"/>
</dbReference>
<keyword evidence="1" id="KW-0560">Oxidoreductase</keyword>
<dbReference type="SUPFAM" id="SSF52218">
    <property type="entry name" value="Flavoproteins"/>
    <property type="match status" value="1"/>
</dbReference>
<feature type="domain" description="Flavodoxin-like fold" evidence="2">
    <location>
        <begin position="1"/>
        <end position="160"/>
    </location>
</feature>
<proteinExistence type="predicted"/>
<dbReference type="Proteomes" id="UP000244890">
    <property type="component" value="Chromosome"/>
</dbReference>
<reference evidence="3 4" key="1">
    <citation type="submission" date="2017-06" db="EMBL/GenBank/DDBJ databases">
        <title>Complete genome of Helicobacter apodemus.</title>
        <authorList>
            <person name="Cho S."/>
        </authorList>
    </citation>
    <scope>NUCLEOTIDE SEQUENCE [LARGE SCALE GENOMIC DNA]</scope>
    <source>
        <strain evidence="4">SNUVETPUB-15-01</strain>
    </source>
</reference>
<dbReference type="Pfam" id="PF02525">
    <property type="entry name" value="Flavodoxin_2"/>
    <property type="match status" value="1"/>
</dbReference>
<dbReference type="GO" id="GO:0003955">
    <property type="term" value="F:NAD(P)H dehydrogenase (quinone) activity"/>
    <property type="evidence" value="ECO:0007669"/>
    <property type="project" value="TreeGrafter"/>
</dbReference>
<evidence type="ECO:0000259" key="2">
    <source>
        <dbReference type="Pfam" id="PF02525"/>
    </source>
</evidence>
<dbReference type="InterPro" id="IPR029039">
    <property type="entry name" value="Flavoprotein-like_sf"/>
</dbReference>
<evidence type="ECO:0000313" key="4">
    <source>
        <dbReference type="Proteomes" id="UP000244890"/>
    </source>
</evidence>
<dbReference type="Gene3D" id="3.40.50.360">
    <property type="match status" value="1"/>
</dbReference>
<dbReference type="KEGG" id="had:CDV25_08695"/>
<dbReference type="RefSeq" id="WP_108911607.1">
    <property type="nucleotide sequence ID" value="NZ_CP021886.1"/>
</dbReference>
<name>A0A2U8FEW1_9HELI</name>
<dbReference type="AlphaFoldDB" id="A0A2U8FEW1"/>
<evidence type="ECO:0000256" key="1">
    <source>
        <dbReference type="ARBA" id="ARBA00023002"/>
    </source>
</evidence>
<accession>A0A2U8FEW1</accession>
<sequence length="164" mass="18563">MQTLLIFAHTFWEDSKINKALLEAAKSLDNLTIHNLSTTYKDNSINVESEITLLQKADKIIFQFPLFWFSTPSLMKEWEDRVLTAILYSSNPKLLQDKTFSIITTAHGEESSYDGHHGYGINTLLSPINHTFAYLGAKIEEAFCIFSANADNLPLSEYLAKLKA</sequence>
<dbReference type="GO" id="GO:0009055">
    <property type="term" value="F:electron transfer activity"/>
    <property type="evidence" value="ECO:0007669"/>
    <property type="project" value="TreeGrafter"/>
</dbReference>